<keyword evidence="1" id="KW-1133">Transmembrane helix</keyword>
<evidence type="ECO:0000313" key="4">
    <source>
        <dbReference type="Proteomes" id="UP000318384"/>
    </source>
</evidence>
<proteinExistence type="predicted"/>
<dbReference type="Gene3D" id="3.90.550.10">
    <property type="entry name" value="Spore Coat Polysaccharide Biosynthesis Protein SpsA, Chain A"/>
    <property type="match status" value="1"/>
</dbReference>
<evidence type="ECO:0000313" key="3">
    <source>
        <dbReference type="EMBL" id="QDU09846.1"/>
    </source>
</evidence>
<dbReference type="OrthoDB" id="396512at2"/>
<feature type="domain" description="Glycosyltransferase 2-like" evidence="2">
    <location>
        <begin position="9"/>
        <end position="131"/>
    </location>
</feature>
<dbReference type="AlphaFoldDB" id="A0A517WX46"/>
<dbReference type="InterPro" id="IPR050834">
    <property type="entry name" value="Glycosyltransf_2"/>
</dbReference>
<evidence type="ECO:0000256" key="1">
    <source>
        <dbReference type="SAM" id="Phobius"/>
    </source>
</evidence>
<sequence>MSFSKLRASVIVPVYNRSSDLKVLLSSLMQQSISASRFEILICDDGSTENIQTIVEEFQSPSNPTIKYFKQVNQGPGAARNLGLSHSVGTITAFTDSDCIPDSDWLEELIVPIESSNARMTGGLIDFQNADYLSGRCMNFLMSSMIGAGGARDPRTAIHMKYFPRTSNVAVAREVAVAAGGFPAQRHGEDIEFADRVRQQGAEILFVPTAKITHNEQKTLKQLSREAYLKGCARVRLAKTRGMHELIHAAPALLCLYIILLTLTTVIAPTLTFWSSLPVFAYLCLIFILALQAGICLNEVLAVFVVFSQAILMHISYGCGYLATRLKLFLARLKLNYFPTSLSTENKKV</sequence>
<feature type="transmembrane region" description="Helical" evidence="1">
    <location>
        <begin position="280"/>
        <end position="307"/>
    </location>
</feature>
<dbReference type="EMBL" id="CP037422">
    <property type="protein sequence ID" value="QDU09846.1"/>
    <property type="molecule type" value="Genomic_DNA"/>
</dbReference>
<dbReference type="RefSeq" id="WP_145176715.1">
    <property type="nucleotide sequence ID" value="NZ_CP037422.1"/>
</dbReference>
<keyword evidence="4" id="KW-1185">Reference proteome</keyword>
<dbReference type="InterPro" id="IPR001173">
    <property type="entry name" value="Glyco_trans_2-like"/>
</dbReference>
<name>A0A517WX46_9PLAN</name>
<keyword evidence="1" id="KW-0472">Membrane</keyword>
<dbReference type="Proteomes" id="UP000318384">
    <property type="component" value="Chromosome"/>
</dbReference>
<protein>
    <submittedName>
        <fullName evidence="3">Chondroitin synthase</fullName>
    </submittedName>
</protein>
<dbReference type="Pfam" id="PF00535">
    <property type="entry name" value="Glycos_transf_2"/>
    <property type="match status" value="1"/>
</dbReference>
<feature type="transmembrane region" description="Helical" evidence="1">
    <location>
        <begin position="246"/>
        <end position="268"/>
    </location>
</feature>
<evidence type="ECO:0000259" key="2">
    <source>
        <dbReference type="Pfam" id="PF00535"/>
    </source>
</evidence>
<organism evidence="3 4">
    <name type="scientific">Gimesia aquarii</name>
    <dbReference type="NCBI Taxonomy" id="2527964"/>
    <lineage>
        <taxon>Bacteria</taxon>
        <taxon>Pseudomonadati</taxon>
        <taxon>Planctomycetota</taxon>
        <taxon>Planctomycetia</taxon>
        <taxon>Planctomycetales</taxon>
        <taxon>Planctomycetaceae</taxon>
        <taxon>Gimesia</taxon>
    </lineage>
</organism>
<accession>A0A517WX46</accession>
<gene>
    <name evidence="3" type="primary">kfoC_2</name>
    <name evidence="3" type="ORF">V202x_32430</name>
</gene>
<keyword evidence="1" id="KW-0812">Transmembrane</keyword>
<reference evidence="3 4" key="1">
    <citation type="submission" date="2019-03" db="EMBL/GenBank/DDBJ databases">
        <title>Deep-cultivation of Planctomycetes and their phenomic and genomic characterization uncovers novel biology.</title>
        <authorList>
            <person name="Wiegand S."/>
            <person name="Jogler M."/>
            <person name="Boedeker C."/>
            <person name="Pinto D."/>
            <person name="Vollmers J."/>
            <person name="Rivas-Marin E."/>
            <person name="Kohn T."/>
            <person name="Peeters S.H."/>
            <person name="Heuer A."/>
            <person name="Rast P."/>
            <person name="Oberbeckmann S."/>
            <person name="Bunk B."/>
            <person name="Jeske O."/>
            <person name="Meyerdierks A."/>
            <person name="Storesund J.E."/>
            <person name="Kallscheuer N."/>
            <person name="Luecker S."/>
            <person name="Lage O.M."/>
            <person name="Pohl T."/>
            <person name="Merkel B.J."/>
            <person name="Hornburger P."/>
            <person name="Mueller R.-W."/>
            <person name="Bruemmer F."/>
            <person name="Labrenz M."/>
            <person name="Spormann A.M."/>
            <person name="Op den Camp H."/>
            <person name="Overmann J."/>
            <person name="Amann R."/>
            <person name="Jetten M.S.M."/>
            <person name="Mascher T."/>
            <person name="Medema M.H."/>
            <person name="Devos D.P."/>
            <person name="Kaster A.-K."/>
            <person name="Ovreas L."/>
            <person name="Rohde M."/>
            <person name="Galperin M.Y."/>
            <person name="Jogler C."/>
        </authorList>
    </citation>
    <scope>NUCLEOTIDE SEQUENCE [LARGE SCALE GENOMIC DNA]</scope>
    <source>
        <strain evidence="3 4">V202</strain>
    </source>
</reference>
<dbReference type="InterPro" id="IPR029044">
    <property type="entry name" value="Nucleotide-diphossugar_trans"/>
</dbReference>
<dbReference type="SUPFAM" id="SSF53448">
    <property type="entry name" value="Nucleotide-diphospho-sugar transferases"/>
    <property type="match status" value="1"/>
</dbReference>
<dbReference type="PANTHER" id="PTHR43685">
    <property type="entry name" value="GLYCOSYLTRANSFERASE"/>
    <property type="match status" value="1"/>
</dbReference>
<dbReference type="PANTHER" id="PTHR43685:SF3">
    <property type="entry name" value="SLR2126 PROTEIN"/>
    <property type="match status" value="1"/>
</dbReference>